<evidence type="ECO:0000256" key="8">
    <source>
        <dbReference type="HAMAP-Rule" id="MF_00917"/>
    </source>
</evidence>
<dbReference type="GO" id="GO:0051539">
    <property type="term" value="F:4 iron, 4 sulfur cluster binding"/>
    <property type="evidence" value="ECO:0007669"/>
    <property type="project" value="UniProtKB-UniRule"/>
</dbReference>
<feature type="binding site" evidence="8">
    <location>
        <position position="68"/>
    </location>
    <ligand>
        <name>substrate</name>
    </ligand>
</feature>
<feature type="binding site" evidence="8">
    <location>
        <position position="29"/>
    </location>
    <ligand>
        <name>[4Fe-4S] cluster</name>
        <dbReference type="ChEBI" id="CHEBI:49883"/>
        <note>4Fe-4S-S-AdoMet</note>
    </ligand>
</feature>
<feature type="domain" description="Radical SAM core" evidence="9">
    <location>
        <begin position="16"/>
        <end position="208"/>
    </location>
</feature>
<keyword evidence="5 8" id="KW-0408">Iron</keyword>
<evidence type="ECO:0000256" key="5">
    <source>
        <dbReference type="ARBA" id="ARBA00023004"/>
    </source>
</evidence>
<dbReference type="CDD" id="cd01335">
    <property type="entry name" value="Radical_SAM"/>
    <property type="match status" value="1"/>
</dbReference>
<evidence type="ECO:0000256" key="6">
    <source>
        <dbReference type="ARBA" id="ARBA00023014"/>
    </source>
</evidence>
<keyword evidence="8" id="KW-0671">Queuosine biosynthesis</keyword>
<comment type="function">
    <text evidence="8">Catalyzes the complex heterocyclic radical-mediated conversion of 6-carboxy-5,6,7,8-tetrahydropterin (CPH4) to 7-carboxy-7-deazaguanine (CDG), a step common to the biosynthetic pathways of all 7-deazapurine-containing compounds.</text>
</comment>
<reference evidence="11" key="2">
    <citation type="submission" date="2012-03" db="EMBL/GenBank/DDBJ databases">
        <title>The complete genome sequence of the pioneer microbe on fresh volcanic deposit, Leptospirillum ferrooxidans strain C2-3.</title>
        <authorList>
            <person name="Fujimura R."/>
            <person name="Sato Y."/>
            <person name="Nishizawa T."/>
            <person name="Nanba K."/>
            <person name="Oshima K."/>
            <person name="Hattori M."/>
            <person name="Kamijo T."/>
            <person name="Ohta H."/>
        </authorList>
    </citation>
    <scope>NUCLEOTIDE SEQUENCE [LARGE SCALE GENOMIC DNA]</scope>
    <source>
        <strain evidence="11">C2-3</strain>
    </source>
</reference>
<evidence type="ECO:0000313" key="10">
    <source>
        <dbReference type="EMBL" id="BAM05737.1"/>
    </source>
</evidence>
<dbReference type="GO" id="GO:0000287">
    <property type="term" value="F:magnesium ion binding"/>
    <property type="evidence" value="ECO:0007669"/>
    <property type="project" value="UniProtKB-UniRule"/>
</dbReference>
<comment type="cofactor">
    <cofactor evidence="8">
        <name>[4Fe-4S] cluster</name>
        <dbReference type="ChEBI" id="CHEBI:49883"/>
    </cofactor>
    <text evidence="8">Binds 1 [4Fe-4S] cluster. The cluster is coordinated with 3 cysteines and an exchangeable S-adenosyl-L-methionine.</text>
</comment>
<comment type="cofactor">
    <cofactor evidence="8">
        <name>Mg(2+)</name>
        <dbReference type="ChEBI" id="CHEBI:18420"/>
    </cofactor>
</comment>
<name>I0IKD8_LEPFC</name>
<feature type="binding site" evidence="8">
    <location>
        <begin position="10"/>
        <end position="12"/>
    </location>
    <ligand>
        <name>substrate</name>
    </ligand>
</feature>
<dbReference type="PATRIC" id="fig|1162668.3.peg.6"/>
<dbReference type="PROSITE" id="PS51918">
    <property type="entry name" value="RADICAL_SAM"/>
    <property type="match status" value="1"/>
</dbReference>
<dbReference type="GO" id="GO:1904047">
    <property type="term" value="F:S-adenosyl-L-methionine binding"/>
    <property type="evidence" value="ECO:0007669"/>
    <property type="project" value="UniProtKB-UniRule"/>
</dbReference>
<dbReference type="InterPro" id="IPR013785">
    <property type="entry name" value="Aldolase_TIM"/>
</dbReference>
<comment type="pathway">
    <text evidence="8">Purine metabolism; 7-cyano-7-deazaguanine biosynthesis.</text>
</comment>
<dbReference type="Gene3D" id="3.20.20.70">
    <property type="entry name" value="Aldolase class I"/>
    <property type="match status" value="1"/>
</dbReference>
<dbReference type="PANTHER" id="PTHR42836:SF1">
    <property type="entry name" value="7-CARBOXY-7-DEAZAGUANINE SYNTHASE"/>
    <property type="match status" value="1"/>
</dbReference>
<dbReference type="Proteomes" id="UP000007382">
    <property type="component" value="Chromosome"/>
</dbReference>
<dbReference type="OrthoDB" id="9792276at2"/>
<accession>I0IKD8</accession>
<keyword evidence="11" id="KW-1185">Reference proteome</keyword>
<protein>
    <recommendedName>
        <fullName evidence="8">7-carboxy-7-deazaguanine synthase</fullName>
        <shortName evidence="8">CDG synthase</shortName>
        <ecNumber evidence="8">4.3.99.3</ecNumber>
    </recommendedName>
    <alternativeName>
        <fullName evidence="8">Queuosine biosynthesis protein QueE</fullName>
    </alternativeName>
</protein>
<evidence type="ECO:0000313" key="11">
    <source>
        <dbReference type="Proteomes" id="UP000007382"/>
    </source>
</evidence>
<dbReference type="InterPro" id="IPR024924">
    <property type="entry name" value="7-CO-7-deazaguanine_synth-like"/>
</dbReference>
<feature type="binding site" evidence="8">
    <location>
        <begin position="35"/>
        <end position="37"/>
    </location>
    <ligand>
        <name>S-adenosyl-L-methionine</name>
        <dbReference type="ChEBI" id="CHEBI:59789"/>
    </ligand>
</feature>
<dbReference type="eggNOG" id="COG0602">
    <property type="taxonomic scope" value="Bacteria"/>
</dbReference>
<comment type="similarity">
    <text evidence="8">Belongs to the radical SAM superfamily. 7-carboxy-7-deazaguanine synthase family.</text>
</comment>
<dbReference type="Pfam" id="PF04055">
    <property type="entry name" value="Radical_SAM"/>
    <property type="match status" value="1"/>
</dbReference>
<feature type="binding site" evidence="8">
    <location>
        <position position="36"/>
    </location>
    <ligand>
        <name>[4Fe-4S] cluster</name>
        <dbReference type="ChEBI" id="CHEBI:49883"/>
        <note>4Fe-4S-S-AdoMet</note>
    </ligand>
</feature>
<dbReference type="EC" id="4.3.99.3" evidence="8"/>
<evidence type="ECO:0000256" key="7">
    <source>
        <dbReference type="ARBA" id="ARBA00023239"/>
    </source>
</evidence>
<feature type="binding site" evidence="8">
    <location>
        <position position="33"/>
    </location>
    <ligand>
        <name>[4Fe-4S] cluster</name>
        <dbReference type="ChEBI" id="CHEBI:49883"/>
        <note>4Fe-4S-S-AdoMet</note>
    </ligand>
</feature>
<keyword evidence="6 8" id="KW-0411">Iron-sulfur</keyword>
<feature type="binding site" evidence="8">
    <location>
        <position position="70"/>
    </location>
    <ligand>
        <name>S-adenosyl-L-methionine</name>
        <dbReference type="ChEBI" id="CHEBI:59789"/>
    </ligand>
</feature>
<dbReference type="InterPro" id="IPR058240">
    <property type="entry name" value="rSAM_sf"/>
</dbReference>
<dbReference type="GO" id="GO:0008616">
    <property type="term" value="P:tRNA queuosine(34) biosynthetic process"/>
    <property type="evidence" value="ECO:0007669"/>
    <property type="project" value="UniProtKB-UniRule"/>
</dbReference>
<dbReference type="PIRSF" id="PIRSF000370">
    <property type="entry name" value="QueE"/>
    <property type="match status" value="1"/>
</dbReference>
<evidence type="ECO:0000256" key="4">
    <source>
        <dbReference type="ARBA" id="ARBA00022842"/>
    </source>
</evidence>
<dbReference type="PANTHER" id="PTHR42836">
    <property type="entry name" value="7-CARBOXY-7-DEAZAGUANINE SYNTHASE"/>
    <property type="match status" value="1"/>
</dbReference>
<keyword evidence="7 8" id="KW-0456">Lyase</keyword>
<dbReference type="UniPathway" id="UPA00391"/>
<keyword evidence="2 8" id="KW-0949">S-adenosyl-L-methionine</keyword>
<evidence type="ECO:0000259" key="9">
    <source>
        <dbReference type="PROSITE" id="PS51918"/>
    </source>
</evidence>
<comment type="catalytic activity">
    <reaction evidence="8">
        <text>6-carboxy-5,6,7,8-tetrahydropterin + H(+) = 7-carboxy-7-carbaguanine + NH4(+)</text>
        <dbReference type="Rhea" id="RHEA:27974"/>
        <dbReference type="ChEBI" id="CHEBI:15378"/>
        <dbReference type="ChEBI" id="CHEBI:28938"/>
        <dbReference type="ChEBI" id="CHEBI:61032"/>
        <dbReference type="ChEBI" id="CHEBI:61036"/>
        <dbReference type="EC" id="4.3.99.3"/>
    </reaction>
</comment>
<evidence type="ECO:0000256" key="3">
    <source>
        <dbReference type="ARBA" id="ARBA00022723"/>
    </source>
</evidence>
<dbReference type="EMBL" id="AP012342">
    <property type="protein sequence ID" value="BAM05737.1"/>
    <property type="molecule type" value="Genomic_DNA"/>
</dbReference>
<dbReference type="GO" id="GO:0016840">
    <property type="term" value="F:carbon-nitrogen lyase activity"/>
    <property type="evidence" value="ECO:0007669"/>
    <property type="project" value="UniProtKB-UniRule"/>
</dbReference>
<reference evidence="10 11" key="1">
    <citation type="journal article" date="2012" name="J. Bacteriol.">
        <title>Complete Genome Sequence of Leptospirillum ferrooxidans Strain C2-3, Isolated from a Fresh Volcanic Ash Deposit on the Island of Miyake, Japan.</title>
        <authorList>
            <person name="Fujimura R."/>
            <person name="Sato Y."/>
            <person name="Nishizawa T."/>
            <person name="Oshima K."/>
            <person name="Kim S.-W."/>
            <person name="Hattori M."/>
            <person name="Kamijo T."/>
            <person name="Ohta H."/>
        </authorList>
    </citation>
    <scope>NUCLEOTIDE SEQUENCE [LARGE SCALE GENOMIC DNA]</scope>
    <source>
        <strain evidence="10 11">C2-3</strain>
    </source>
</reference>
<dbReference type="KEGG" id="lfc:LFE_0006"/>
<organism evidence="10 11">
    <name type="scientific">Leptospirillum ferrooxidans (strain C2-3)</name>
    <dbReference type="NCBI Taxonomy" id="1162668"/>
    <lineage>
        <taxon>Bacteria</taxon>
        <taxon>Pseudomonadati</taxon>
        <taxon>Nitrospirota</taxon>
        <taxon>Nitrospiria</taxon>
        <taxon>Nitrospirales</taxon>
        <taxon>Nitrospiraceae</taxon>
        <taxon>Leptospirillum</taxon>
    </lineage>
</organism>
<comment type="subunit">
    <text evidence="8">Homodimer.</text>
</comment>
<evidence type="ECO:0000256" key="2">
    <source>
        <dbReference type="ARBA" id="ARBA00022691"/>
    </source>
</evidence>
<dbReference type="SUPFAM" id="SSF102114">
    <property type="entry name" value="Radical SAM enzymes"/>
    <property type="match status" value="1"/>
</dbReference>
<keyword evidence="4 8" id="KW-0460">Magnesium</keyword>
<evidence type="ECO:0000256" key="1">
    <source>
        <dbReference type="ARBA" id="ARBA00022485"/>
    </source>
</evidence>
<sequence length="212" mass="24221">MKITELFRSIQGESLYSGWPCFFIRTSGCPLRCTWCDTTYSFYGGTDMTVDEILLETGKSETNLVEITGGEPFVQTDFVELSNRLRREGYEVLIETSGGFPIPEGLDRSCHVIMDIKPPGSGMSQWMNPDHFRSLTSNDEIKAVCQSREDFDWVVSTLDDWRLPAEIPVTVSPVFDLVDPKELGQWVLESRRRFRIQIQLHKILFDPKAKGV</sequence>
<feature type="binding site" evidence="8">
    <location>
        <position position="38"/>
    </location>
    <ligand>
        <name>Mg(2+)</name>
        <dbReference type="ChEBI" id="CHEBI:18420"/>
    </ligand>
</feature>
<keyword evidence="3 8" id="KW-0479">Metal-binding</keyword>
<dbReference type="HOGENOM" id="CLU_066739_2_0_0"/>
<dbReference type="HAMAP" id="MF_00917">
    <property type="entry name" value="QueE"/>
    <property type="match status" value="1"/>
</dbReference>
<comment type="caution">
    <text evidence="8">Lacks conserved residue(s) required for the propagation of feature annotation.</text>
</comment>
<dbReference type="RefSeq" id="WP_014448232.1">
    <property type="nucleotide sequence ID" value="NC_017094.1"/>
</dbReference>
<keyword evidence="1 8" id="KW-0004">4Fe-4S</keyword>
<gene>
    <name evidence="8" type="primary">queE</name>
    <name evidence="10" type="ordered locus">LFE_0006</name>
</gene>
<dbReference type="InterPro" id="IPR007197">
    <property type="entry name" value="rSAM"/>
</dbReference>
<comment type="cofactor">
    <cofactor evidence="8">
        <name>S-adenosyl-L-methionine</name>
        <dbReference type="ChEBI" id="CHEBI:59789"/>
    </cofactor>
    <text evidence="8">Binds 1 S-adenosyl-L-methionine per subunit.</text>
</comment>
<dbReference type="SFLD" id="SFLDS00029">
    <property type="entry name" value="Radical_SAM"/>
    <property type="match status" value="1"/>
</dbReference>
<dbReference type="AlphaFoldDB" id="I0IKD8"/>
<proteinExistence type="inferred from homology"/>
<dbReference type="STRING" id="1162668.LFE_0006"/>
<feature type="binding site" evidence="8">
    <location>
        <position position="25"/>
    </location>
    <ligand>
        <name>substrate</name>
    </ligand>
</feature>